<keyword evidence="7 10" id="KW-0472">Membrane</keyword>
<dbReference type="AlphaFoldDB" id="A0A085LSM2"/>
<evidence type="ECO:0000256" key="7">
    <source>
        <dbReference type="ARBA" id="ARBA00023136"/>
    </source>
</evidence>
<dbReference type="SUPFAM" id="SSF103473">
    <property type="entry name" value="MFS general substrate transporter"/>
    <property type="match status" value="1"/>
</dbReference>
<dbReference type="InterPro" id="IPR013320">
    <property type="entry name" value="ConA-like_dom_sf"/>
</dbReference>
<dbReference type="EMBL" id="KL363308">
    <property type="protein sequence ID" value="KFD47968.1"/>
    <property type="molecule type" value="Genomic_DNA"/>
</dbReference>
<evidence type="ECO:0000256" key="1">
    <source>
        <dbReference type="ARBA" id="ARBA00004651"/>
    </source>
</evidence>
<proteinExistence type="inferred from homology"/>
<evidence type="ECO:0000256" key="2">
    <source>
        <dbReference type="ARBA" id="ARBA00009657"/>
    </source>
</evidence>
<dbReference type="GO" id="GO:0015347">
    <property type="term" value="F:sodium-independent organic anion transmembrane transporter activity"/>
    <property type="evidence" value="ECO:0007669"/>
    <property type="project" value="TreeGrafter"/>
</dbReference>
<feature type="transmembrane region" description="Helical" evidence="10">
    <location>
        <begin position="272"/>
        <end position="291"/>
    </location>
</feature>
<feature type="transmembrane region" description="Helical" evidence="10">
    <location>
        <begin position="311"/>
        <end position="338"/>
    </location>
</feature>
<feature type="region of interest" description="Disordered" evidence="9">
    <location>
        <begin position="730"/>
        <end position="771"/>
    </location>
</feature>
<evidence type="ECO:0000256" key="5">
    <source>
        <dbReference type="ARBA" id="ARBA00022734"/>
    </source>
</evidence>
<dbReference type="SMART" id="SM00276">
    <property type="entry name" value="GLECT"/>
    <property type="match status" value="1"/>
</dbReference>
<dbReference type="InterPro" id="IPR036058">
    <property type="entry name" value="Kazal_dom_sf"/>
</dbReference>
<evidence type="ECO:0000313" key="14">
    <source>
        <dbReference type="Proteomes" id="UP000030764"/>
    </source>
</evidence>
<feature type="transmembrane region" description="Helical" evidence="10">
    <location>
        <begin position="513"/>
        <end position="533"/>
    </location>
</feature>
<dbReference type="GO" id="GO:0016323">
    <property type="term" value="C:basolateral plasma membrane"/>
    <property type="evidence" value="ECO:0007669"/>
    <property type="project" value="TreeGrafter"/>
</dbReference>
<feature type="transmembrane region" description="Helical" evidence="10">
    <location>
        <begin position="53"/>
        <end position="73"/>
    </location>
</feature>
<gene>
    <name evidence="13" type="ORF">M513_11145</name>
</gene>
<evidence type="ECO:0000259" key="12">
    <source>
        <dbReference type="PROSITE" id="PS51465"/>
    </source>
</evidence>
<evidence type="ECO:0000259" key="11">
    <source>
        <dbReference type="PROSITE" id="PS51304"/>
    </source>
</evidence>
<evidence type="ECO:0008006" key="15">
    <source>
        <dbReference type="Google" id="ProtNLM"/>
    </source>
</evidence>
<evidence type="ECO:0000256" key="3">
    <source>
        <dbReference type="ARBA" id="ARBA00022475"/>
    </source>
</evidence>
<dbReference type="CDD" id="cd17336">
    <property type="entry name" value="MFS_SLCO_OATP"/>
    <property type="match status" value="1"/>
</dbReference>
<dbReference type="InterPro" id="IPR036259">
    <property type="entry name" value="MFS_trans_sf"/>
</dbReference>
<keyword evidence="6 10" id="KW-1133">Transmembrane helix</keyword>
<keyword evidence="5" id="KW-0430">Lectin</keyword>
<feature type="transmembrane region" description="Helical" evidence="10">
    <location>
        <begin position="481"/>
        <end position="501"/>
    </location>
</feature>
<keyword evidence="4 10" id="KW-0812">Transmembrane</keyword>
<evidence type="ECO:0000256" key="9">
    <source>
        <dbReference type="SAM" id="MobiDB-lite"/>
    </source>
</evidence>
<dbReference type="NCBIfam" id="TIGR00805">
    <property type="entry name" value="oat"/>
    <property type="match status" value="1"/>
</dbReference>
<reference evidence="13 14" key="1">
    <citation type="journal article" date="2014" name="Nat. Genet.">
        <title>Genome and transcriptome of the porcine whipworm Trichuris suis.</title>
        <authorList>
            <person name="Jex A.R."/>
            <person name="Nejsum P."/>
            <person name="Schwarz E.M."/>
            <person name="Hu L."/>
            <person name="Young N.D."/>
            <person name="Hall R.S."/>
            <person name="Korhonen P.K."/>
            <person name="Liao S."/>
            <person name="Thamsborg S."/>
            <person name="Xia J."/>
            <person name="Xu P."/>
            <person name="Wang S."/>
            <person name="Scheerlinck J.P."/>
            <person name="Hofmann A."/>
            <person name="Sternberg P.W."/>
            <person name="Wang J."/>
            <person name="Gasser R.B."/>
        </authorList>
    </citation>
    <scope>NUCLEOTIDE SEQUENCE [LARGE SCALE GENOMIC DNA]</scope>
    <source>
        <strain evidence="13">DCEP-RM93M</strain>
    </source>
</reference>
<feature type="transmembrane region" description="Helical" evidence="10">
    <location>
        <begin position="628"/>
        <end position="650"/>
    </location>
</feature>
<dbReference type="InterPro" id="IPR001079">
    <property type="entry name" value="Galectin_CRD"/>
</dbReference>
<accession>A0A085LSM2</accession>
<feature type="domain" description="Galectin" evidence="11">
    <location>
        <begin position="1028"/>
        <end position="1168"/>
    </location>
</feature>
<dbReference type="SUPFAM" id="SSF49899">
    <property type="entry name" value="Concanavalin A-like lectins/glucanases"/>
    <property type="match status" value="2"/>
</dbReference>
<feature type="compositionally biased region" description="Polar residues" evidence="9">
    <location>
        <begin position="759"/>
        <end position="771"/>
    </location>
</feature>
<dbReference type="PANTHER" id="PTHR11388:SF76">
    <property type="entry name" value="SOLUTE CARRIER ORGANIC ANION TRANSPORTER FAMILY MEMBER"/>
    <property type="match status" value="1"/>
</dbReference>
<name>A0A085LSM2_9BILA</name>
<feature type="transmembrane region" description="Helical" evidence="10">
    <location>
        <begin position="440"/>
        <end position="461"/>
    </location>
</feature>
<protein>
    <recommendedName>
        <fullName evidence="15">Kazal-like domain-containing protein</fullName>
    </recommendedName>
</protein>
<comment type="subcellular location">
    <subcellularLocation>
        <location evidence="1">Cell membrane</location>
        <topology evidence="1">Multi-pass membrane protein</topology>
    </subcellularLocation>
</comment>
<keyword evidence="3" id="KW-1003">Cell membrane</keyword>
<dbReference type="PROSITE" id="PS51304">
    <property type="entry name" value="GALECTIN"/>
    <property type="match status" value="1"/>
</dbReference>
<feature type="compositionally biased region" description="Basic and acidic residues" evidence="9">
    <location>
        <begin position="739"/>
        <end position="758"/>
    </location>
</feature>
<dbReference type="InterPro" id="IPR004156">
    <property type="entry name" value="OATP"/>
</dbReference>
<feature type="non-terminal residue" evidence="13">
    <location>
        <position position="1201"/>
    </location>
</feature>
<feature type="transmembrane region" description="Helical" evidence="10">
    <location>
        <begin position="358"/>
        <end position="379"/>
    </location>
</feature>
<dbReference type="GO" id="GO:0043252">
    <property type="term" value="P:sodium-independent organic anion transport"/>
    <property type="evidence" value="ECO:0007669"/>
    <property type="project" value="TreeGrafter"/>
</dbReference>
<dbReference type="Proteomes" id="UP000030764">
    <property type="component" value="Unassembled WGS sequence"/>
</dbReference>
<dbReference type="Pfam" id="PF03137">
    <property type="entry name" value="OATP"/>
    <property type="match status" value="2"/>
</dbReference>
<dbReference type="SUPFAM" id="SSF100895">
    <property type="entry name" value="Kazal-type serine protease inhibitors"/>
    <property type="match status" value="1"/>
</dbReference>
<evidence type="ECO:0000256" key="4">
    <source>
        <dbReference type="ARBA" id="ARBA00022692"/>
    </source>
</evidence>
<organism evidence="13 14">
    <name type="scientific">Trichuris suis</name>
    <name type="common">pig whipworm</name>
    <dbReference type="NCBI Taxonomy" id="68888"/>
    <lineage>
        <taxon>Eukaryota</taxon>
        <taxon>Metazoa</taxon>
        <taxon>Ecdysozoa</taxon>
        <taxon>Nematoda</taxon>
        <taxon>Enoplea</taxon>
        <taxon>Dorylaimia</taxon>
        <taxon>Trichinellida</taxon>
        <taxon>Trichuridae</taxon>
        <taxon>Trichuris</taxon>
    </lineage>
</organism>
<feature type="domain" description="Kazal-like" evidence="12">
    <location>
        <begin position="551"/>
        <end position="603"/>
    </location>
</feature>
<feature type="transmembrane region" description="Helical" evidence="10">
    <location>
        <begin position="662"/>
        <end position="684"/>
    </location>
</feature>
<dbReference type="GO" id="GO:0030246">
    <property type="term" value="F:carbohydrate binding"/>
    <property type="evidence" value="ECO:0007669"/>
    <property type="project" value="UniProtKB-KW"/>
</dbReference>
<evidence type="ECO:0000256" key="10">
    <source>
        <dbReference type="SAM" id="Phobius"/>
    </source>
</evidence>
<feature type="transmembrane region" description="Helical" evidence="10">
    <location>
        <begin position="12"/>
        <end position="33"/>
    </location>
</feature>
<comment type="similarity">
    <text evidence="2">Belongs to the organo anion transporter (TC 2.A.60) family.</text>
</comment>
<evidence type="ECO:0000256" key="8">
    <source>
        <dbReference type="ARBA" id="ARBA00023157"/>
    </source>
</evidence>
<dbReference type="Gene3D" id="1.20.1250.20">
    <property type="entry name" value="MFS general substrate transporter like domains"/>
    <property type="match status" value="2"/>
</dbReference>
<sequence length="1201" mass="134912">MVFSLWKSNRLWKFIFLFCVCYFLEAITFTYLISAVQSMERQFQIPSQLSGTLVASSDIGYIPTVIILAHFGSKGNRPRWIGFGCLLISLACLVISLPGLTIPPAEFGSGSQSLNASTLESTIPKPPLLYSEIDTPSKLASHAHVGCAFSEWLLQSGLPLPNWAKVDDERWSRNSCPSSNQSTALRFINNSSFWDDLTPQLKDNVDYEIFAKVLVDKVNAAQNYPYAEKLATKNFASLLKQSKRPQALCSRLVNHFRALIKSSQCATKETNALAFTIVILGVIAIGVGHSMPWSLGMPLIDDSVKRSNMPYYVGGVFFIRILGPMLGFLLGSVCNRLYYNLKADPEVEPTDVNWIGAWWLGFLAIAVVLFIPSLMLFFFPHVELTSLENKPDQSSSTVAVQQKRSVTVKAVSDRKPLSVCSSIAAELKILFESLWLMIRLPVYTLCMIGRMLDVLAFKGFFVFHSKYLQAHYSLPQYKANAAMGLAGSFGFALGNVAGGVIMRKMKLEGRRAVVYVLVCGVISVLFSFVKLTLGCTSTLSQLGSLGRENGFNFTTSCNRHCHCDNSMLLPVCSSSGTPYFSPCHAGCQSSQRVGSLTNFTDCFCMDNGTIASRDFCRDDCDQPLVSYLLLWTVTGIIAGTAMVPGLLIVLRSVPARLKSLSLGFNAFLVSLLSTLPSPILYGYVIDGTCLFYFSLHGGLRALAVLLDIAVFYFAKDLKILEDSNVKKAKSAPSITDSSDDVRKTSTHSEQRQEAETKDSNGSLQQPEQKAPNSCCTNLLRLRTFKPQYIPYLTSMPSYRCALMTRQAVQHFFSLLLFLSFTVRQLKSSQPRTYRNDLTNLGHLQELYIDLSLVTNGKTFSINLFVENNIVWHLRAYYDQRMWVADSFLKRRWQNQREIPMESSIQDRRVKVSLRIQQGIVIATIANQVICDTRPLPDQPVDTVEIRGEVASVNKFIEKPSRYCSSRYLLFQFCFIQRHATGRCLLLSRQRKGEQEFGTSCSKKSARSSSDVKCEFAGSLVTLCYLPLPWEATFTPLISIQIVEIELAIQPDPVTSVINLYVGHDIAWHFRGYYVLKGWVMNSNVDGIWQAERRVPMKFCVVPGKRINVRIVIEPHKVRVFFLFTFDRRDATFDNQTINDVRDLIGQPISHVTVAHDVILYKIKSYNIGREHKGKLFQQRTDLLNNDPLLTSLFPRRFAYCC</sequence>
<dbReference type="InterPro" id="IPR002350">
    <property type="entry name" value="Kazal_dom"/>
</dbReference>
<dbReference type="PANTHER" id="PTHR11388">
    <property type="entry name" value="ORGANIC ANION TRANSPORTER"/>
    <property type="match status" value="1"/>
</dbReference>
<dbReference type="PROSITE" id="PS51465">
    <property type="entry name" value="KAZAL_2"/>
    <property type="match status" value="1"/>
</dbReference>
<evidence type="ECO:0000313" key="13">
    <source>
        <dbReference type="EMBL" id="KFD47968.1"/>
    </source>
</evidence>
<feature type="transmembrane region" description="Helical" evidence="10">
    <location>
        <begin position="80"/>
        <end position="100"/>
    </location>
</feature>
<dbReference type="Gene3D" id="2.60.120.200">
    <property type="match status" value="2"/>
</dbReference>
<keyword evidence="14" id="KW-1185">Reference proteome</keyword>
<evidence type="ECO:0000256" key="6">
    <source>
        <dbReference type="ARBA" id="ARBA00022989"/>
    </source>
</evidence>
<keyword evidence="8" id="KW-1015">Disulfide bond</keyword>